<sequence length="740" mass="80749">MRRGSTRWGAVPAAVMTLVSTLVVVLSPVESAAEGRGELSLRVLSGRADMVTAGDALLQATVSRRLPLAAVTVHVNGVDVTDRFTTDQRSRTLTGRVNGLREGRNDVVVSVPGRGRPRSELTLTNHPAEGPVFSGPHQQPFACETTKFRLPVVGGTLGEPIDENCSIETRVDYFYRTTGGSFAPWPAAATEHPDDLAMTTTSEGQRVPYVVRMETGTLNRGIYQTTVLHDPLTEPEPGPAARPEGWNGRVIYTLGGGCVNGWYRQGNTTGGVTDDFMLSRGYGVMSSSLNVYGANCADVTAAETAMMVKERFVERHGPIEHTIGYGCSGGAYQAHQIVDNYPGIFDGIIVGCSFPEVGFGTVNFITDAWLLHEYFTRTDLDWSGEQKRAVTGFLRYETAPNVAVGARRISPTAYCDMVPADQRYHPETNPDGVRCGVYDHAVNVYGRDPETGFARRPLDNVGIQYGLEALNDGTITVDAFLDLNANVGGFDHDANLVPQRTKGDREAIRVAYRTGRLTNGGGGLATVPIIDYRAYTDDSPNGDIHVRYHTFSMRERLREANGSAANQVSLLEDNRYGGFSTRSPLLRSAIVNMDRWLTNLDRSGAAPFDIDDIAEAKPAALREGCHSRDEEPVFVAQPLDRDPASECEQWYPSASFPREVAGESVTADIIKCSLKPVDPADYDVAFTDEQWQRLRATFADGVCDYSRPGVEQQGLVDTWLRYPVVGVAQETQAAPQSTDW</sequence>
<dbReference type="SUPFAM" id="SSF53474">
    <property type="entry name" value="alpha/beta-Hydrolases"/>
    <property type="match status" value="1"/>
</dbReference>
<evidence type="ECO:0000259" key="1">
    <source>
        <dbReference type="Pfam" id="PF19878"/>
    </source>
</evidence>
<gene>
    <name evidence="2" type="ORF">SaccyDRAFT_2393</name>
</gene>
<dbReference type="RefSeq" id="WP_005456370.1">
    <property type="nucleotide sequence ID" value="NZ_CM001440.1"/>
</dbReference>
<organism evidence="2 3">
    <name type="scientific">Saccharomonospora cyanea NA-134</name>
    <dbReference type="NCBI Taxonomy" id="882082"/>
    <lineage>
        <taxon>Bacteria</taxon>
        <taxon>Bacillati</taxon>
        <taxon>Actinomycetota</taxon>
        <taxon>Actinomycetes</taxon>
        <taxon>Pseudonocardiales</taxon>
        <taxon>Pseudonocardiaceae</taxon>
        <taxon>Saccharomonospora</taxon>
    </lineage>
</organism>
<dbReference type="OrthoDB" id="3078806at2"/>
<dbReference type="Proteomes" id="UP000002791">
    <property type="component" value="Chromosome"/>
</dbReference>
<protein>
    <recommendedName>
        <fullName evidence="1">DUF6351 domain-containing protein</fullName>
    </recommendedName>
</protein>
<feature type="domain" description="DUF6351" evidence="1">
    <location>
        <begin position="41"/>
        <end position="713"/>
    </location>
</feature>
<keyword evidence="3" id="KW-1185">Reference proteome</keyword>
<dbReference type="EMBL" id="CM001440">
    <property type="protein sequence ID" value="EHR61267.1"/>
    <property type="molecule type" value="Genomic_DNA"/>
</dbReference>
<dbReference type="Pfam" id="PF19878">
    <property type="entry name" value="DUF6351"/>
    <property type="match status" value="1"/>
</dbReference>
<dbReference type="eggNOG" id="ENOG502Z8TE">
    <property type="taxonomic scope" value="Bacteria"/>
</dbReference>
<dbReference type="InterPro" id="IPR029058">
    <property type="entry name" value="AB_hydrolase_fold"/>
</dbReference>
<evidence type="ECO:0000313" key="2">
    <source>
        <dbReference type="EMBL" id="EHR61267.1"/>
    </source>
</evidence>
<accession>H5XCM1</accession>
<dbReference type="HOGENOM" id="CLU_014414_0_0_11"/>
<evidence type="ECO:0000313" key="3">
    <source>
        <dbReference type="Proteomes" id="UP000002791"/>
    </source>
</evidence>
<dbReference type="InterPro" id="IPR045556">
    <property type="entry name" value="DUF6351"/>
</dbReference>
<name>H5XCM1_9PSEU</name>
<dbReference type="AlphaFoldDB" id="H5XCM1"/>
<dbReference type="STRING" id="882082.SaccyDRAFT_2393"/>
<reference evidence="2 3" key="1">
    <citation type="submission" date="2011-11" db="EMBL/GenBank/DDBJ databases">
        <title>The Noncontiguous Finished sequence of Saccharomonospora cyanea NA-134.</title>
        <authorList>
            <consortium name="US DOE Joint Genome Institute"/>
            <person name="Lucas S."/>
            <person name="Han J."/>
            <person name="Lapidus A."/>
            <person name="Cheng J.-F."/>
            <person name="Goodwin L."/>
            <person name="Pitluck S."/>
            <person name="Peters L."/>
            <person name="Ovchinnikova G."/>
            <person name="Lu M."/>
            <person name="Detter J.C."/>
            <person name="Han C."/>
            <person name="Tapia R."/>
            <person name="Land M."/>
            <person name="Hauser L."/>
            <person name="Kyrpides N."/>
            <person name="Ivanova N."/>
            <person name="Pagani I."/>
            <person name="Brambilla E.-M."/>
            <person name="Klenk H.-P."/>
            <person name="Woyke T."/>
        </authorList>
    </citation>
    <scope>NUCLEOTIDE SEQUENCE [LARGE SCALE GENOMIC DNA]</scope>
    <source>
        <strain evidence="2 3">NA-134</strain>
    </source>
</reference>
<proteinExistence type="predicted"/>